<dbReference type="Proteomes" id="UP000823775">
    <property type="component" value="Unassembled WGS sequence"/>
</dbReference>
<gene>
    <name evidence="1" type="ORF">HAX54_003728</name>
</gene>
<name>A0ABS8T5R7_DATST</name>
<accession>A0ABS8T5R7</accession>
<dbReference type="EMBL" id="JACEIK010001170">
    <property type="protein sequence ID" value="MCD7466732.1"/>
    <property type="molecule type" value="Genomic_DNA"/>
</dbReference>
<feature type="non-terminal residue" evidence="1">
    <location>
        <position position="86"/>
    </location>
</feature>
<keyword evidence="2" id="KW-1185">Reference proteome</keyword>
<evidence type="ECO:0000313" key="2">
    <source>
        <dbReference type="Proteomes" id="UP000823775"/>
    </source>
</evidence>
<protein>
    <submittedName>
        <fullName evidence="1">Uncharacterized protein</fullName>
    </submittedName>
</protein>
<sequence>DDECRIMVTLPKESCRLVYDDTYYVNQGWSNVQFVDTSSQGSTKVLPPHMESTLEVVLEKVLANEEGVKDLQSKLLDLTTMVKSHE</sequence>
<organism evidence="1 2">
    <name type="scientific">Datura stramonium</name>
    <name type="common">Jimsonweed</name>
    <name type="synonym">Common thornapple</name>
    <dbReference type="NCBI Taxonomy" id="4076"/>
    <lineage>
        <taxon>Eukaryota</taxon>
        <taxon>Viridiplantae</taxon>
        <taxon>Streptophyta</taxon>
        <taxon>Embryophyta</taxon>
        <taxon>Tracheophyta</taxon>
        <taxon>Spermatophyta</taxon>
        <taxon>Magnoliopsida</taxon>
        <taxon>eudicotyledons</taxon>
        <taxon>Gunneridae</taxon>
        <taxon>Pentapetalae</taxon>
        <taxon>asterids</taxon>
        <taxon>lamiids</taxon>
        <taxon>Solanales</taxon>
        <taxon>Solanaceae</taxon>
        <taxon>Solanoideae</taxon>
        <taxon>Datureae</taxon>
        <taxon>Datura</taxon>
    </lineage>
</organism>
<reference evidence="1 2" key="1">
    <citation type="journal article" date="2021" name="BMC Genomics">
        <title>Datura genome reveals duplications of psychoactive alkaloid biosynthetic genes and high mutation rate following tissue culture.</title>
        <authorList>
            <person name="Rajewski A."/>
            <person name="Carter-House D."/>
            <person name="Stajich J."/>
            <person name="Litt A."/>
        </authorList>
    </citation>
    <scope>NUCLEOTIDE SEQUENCE [LARGE SCALE GENOMIC DNA]</scope>
    <source>
        <strain evidence="1">AR-01</strain>
    </source>
</reference>
<comment type="caution">
    <text evidence="1">The sequence shown here is derived from an EMBL/GenBank/DDBJ whole genome shotgun (WGS) entry which is preliminary data.</text>
</comment>
<feature type="non-terminal residue" evidence="1">
    <location>
        <position position="1"/>
    </location>
</feature>
<proteinExistence type="predicted"/>
<evidence type="ECO:0000313" key="1">
    <source>
        <dbReference type="EMBL" id="MCD7466732.1"/>
    </source>
</evidence>